<accession>A0A5B8LHU4</accession>
<name>A0A5B8LHU4_9SPHN</name>
<gene>
    <name evidence="1" type="ORF">FPZ24_08055</name>
</gene>
<reference evidence="1 2" key="1">
    <citation type="submission" date="2019-07" db="EMBL/GenBank/DDBJ databases">
        <title>Full genome sequence of Sphingomonas sp. 4R-6-7(HKS19).</title>
        <authorList>
            <person name="Im W.-T."/>
        </authorList>
    </citation>
    <scope>NUCLEOTIDE SEQUENCE [LARGE SCALE GENOMIC DNA]</scope>
    <source>
        <strain evidence="1 2">HKS19</strain>
    </source>
</reference>
<sequence length="123" mass="13583">MTQEAERPDMLAEEAGEVDWPDRDLYECANQLEGYIDSATPDDLAAFLRREALVAAGLANTIVRMRRASTIPADHVVVPREPSEAMLRAVDWQIEGPEADWDDLRSLWSAMISAVPDAVDGEG</sequence>
<dbReference type="EMBL" id="CP042306">
    <property type="protein sequence ID" value="QDZ07436.1"/>
    <property type="molecule type" value="Genomic_DNA"/>
</dbReference>
<proteinExistence type="predicted"/>
<dbReference type="RefSeq" id="WP_146570880.1">
    <property type="nucleotide sequence ID" value="NZ_CP042306.1"/>
</dbReference>
<keyword evidence="2" id="KW-1185">Reference proteome</keyword>
<dbReference type="Proteomes" id="UP000315673">
    <property type="component" value="Chromosome"/>
</dbReference>
<protein>
    <submittedName>
        <fullName evidence="1">Uncharacterized protein</fullName>
    </submittedName>
</protein>
<dbReference type="AlphaFoldDB" id="A0A5B8LHU4"/>
<evidence type="ECO:0000313" key="2">
    <source>
        <dbReference type="Proteomes" id="UP000315673"/>
    </source>
</evidence>
<evidence type="ECO:0000313" key="1">
    <source>
        <dbReference type="EMBL" id="QDZ07436.1"/>
    </source>
</evidence>
<dbReference type="KEGG" id="spai:FPZ24_08055"/>
<organism evidence="1 2">
    <name type="scientific">Sphingomonas panacisoli</name>
    <dbReference type="NCBI Taxonomy" id="1813879"/>
    <lineage>
        <taxon>Bacteria</taxon>
        <taxon>Pseudomonadati</taxon>
        <taxon>Pseudomonadota</taxon>
        <taxon>Alphaproteobacteria</taxon>
        <taxon>Sphingomonadales</taxon>
        <taxon>Sphingomonadaceae</taxon>
        <taxon>Sphingomonas</taxon>
    </lineage>
</organism>